<feature type="compositionally biased region" description="Basic and acidic residues" evidence="1">
    <location>
        <begin position="288"/>
        <end position="298"/>
    </location>
</feature>
<evidence type="ECO:0000256" key="1">
    <source>
        <dbReference type="SAM" id="MobiDB-lite"/>
    </source>
</evidence>
<evidence type="ECO:0000256" key="2">
    <source>
        <dbReference type="SAM" id="Phobius"/>
    </source>
</evidence>
<accession>Q84YR5</accession>
<gene>
    <name evidence="3" type="primary">OSJNBa0027N13.124</name>
</gene>
<keyword evidence="2" id="KW-0472">Membrane</keyword>
<dbReference type="EMBL" id="AP005641">
    <property type="protein sequence ID" value="BAC57377.1"/>
    <property type="molecule type" value="Genomic_DNA"/>
</dbReference>
<evidence type="ECO:0000313" key="3">
    <source>
        <dbReference type="EMBL" id="BAC57377.1"/>
    </source>
</evidence>
<keyword evidence="2" id="KW-0812">Transmembrane</keyword>
<proteinExistence type="predicted"/>
<feature type="compositionally biased region" description="Low complexity" evidence="1">
    <location>
        <begin position="191"/>
        <end position="200"/>
    </location>
</feature>
<evidence type="ECO:0000313" key="4">
    <source>
        <dbReference type="Proteomes" id="UP000000763"/>
    </source>
</evidence>
<feature type="compositionally biased region" description="Basic residues" evidence="1">
    <location>
        <begin position="108"/>
        <end position="119"/>
    </location>
</feature>
<feature type="compositionally biased region" description="Pro residues" evidence="1">
    <location>
        <begin position="159"/>
        <end position="168"/>
    </location>
</feature>
<reference evidence="4" key="2">
    <citation type="journal article" date="2008" name="Nucleic Acids Res.">
        <title>The rice annotation project database (RAP-DB): 2008 update.</title>
        <authorList>
            <consortium name="The rice annotation project (RAP)"/>
        </authorList>
    </citation>
    <scope>GENOME REANNOTATION</scope>
    <source>
        <strain evidence="4">cv. Nipponbare</strain>
    </source>
</reference>
<name>Q84YR5_ORYSJ</name>
<sequence length="298" mass="33611">MEIIPSHQNSKKFRNGMKPSDLYRFGDFNSRTSEFREVQRRLLDDDDDNNNNKKLMFLIIFSAISILYVNIEEQRSRRRHRRAIARSASSPSNRRRIRHITAAGTSSARRRSFLRRAPARRLSLPPRGGAGQDPLAPCPSAVDPSHHEVAPPRIYSLHAPPPPSPLYPPTRLHRRGSAPSEPLRRRRYRPPRAGTAGRPLRAPPPLPLSTSRCRHGPALSASLRCRRPSRPPRSPLVDAGRAPPCRRPPPPLRSSSKRTLSAAAVPSDELLHRPVRSPPPQEQIAADSRFERERESVT</sequence>
<dbReference type="Proteomes" id="UP000000763">
    <property type="component" value="Chromosome 7"/>
</dbReference>
<feature type="region of interest" description="Disordered" evidence="1">
    <location>
        <begin position="77"/>
        <end position="298"/>
    </location>
</feature>
<reference evidence="4" key="1">
    <citation type="journal article" date="2005" name="Nature">
        <title>The map-based sequence of the rice genome.</title>
        <authorList>
            <consortium name="International rice genome sequencing project (IRGSP)"/>
            <person name="Matsumoto T."/>
            <person name="Wu J."/>
            <person name="Kanamori H."/>
            <person name="Katayose Y."/>
            <person name="Fujisawa M."/>
            <person name="Namiki N."/>
            <person name="Mizuno H."/>
            <person name="Yamamoto K."/>
            <person name="Antonio B.A."/>
            <person name="Baba T."/>
            <person name="Sakata K."/>
            <person name="Nagamura Y."/>
            <person name="Aoki H."/>
            <person name="Arikawa K."/>
            <person name="Arita K."/>
            <person name="Bito T."/>
            <person name="Chiden Y."/>
            <person name="Fujitsuka N."/>
            <person name="Fukunaka R."/>
            <person name="Hamada M."/>
            <person name="Harada C."/>
            <person name="Hayashi A."/>
            <person name="Hijishita S."/>
            <person name="Honda M."/>
            <person name="Hosokawa S."/>
            <person name="Ichikawa Y."/>
            <person name="Idonuma A."/>
            <person name="Iijima M."/>
            <person name="Ikeda M."/>
            <person name="Ikeno M."/>
            <person name="Ito K."/>
            <person name="Ito S."/>
            <person name="Ito T."/>
            <person name="Ito Y."/>
            <person name="Ito Y."/>
            <person name="Iwabuchi A."/>
            <person name="Kamiya K."/>
            <person name="Karasawa W."/>
            <person name="Kurita K."/>
            <person name="Katagiri S."/>
            <person name="Kikuta A."/>
            <person name="Kobayashi H."/>
            <person name="Kobayashi N."/>
            <person name="Machita K."/>
            <person name="Maehara T."/>
            <person name="Masukawa M."/>
            <person name="Mizubayashi T."/>
            <person name="Mukai Y."/>
            <person name="Nagasaki H."/>
            <person name="Nagata Y."/>
            <person name="Naito S."/>
            <person name="Nakashima M."/>
            <person name="Nakama Y."/>
            <person name="Nakamichi Y."/>
            <person name="Nakamura M."/>
            <person name="Meguro A."/>
            <person name="Negishi M."/>
            <person name="Ohta I."/>
            <person name="Ohta T."/>
            <person name="Okamoto M."/>
            <person name="Ono N."/>
            <person name="Saji S."/>
            <person name="Sakaguchi M."/>
            <person name="Sakai K."/>
            <person name="Shibata M."/>
            <person name="Shimokawa T."/>
            <person name="Song J."/>
            <person name="Takazaki Y."/>
            <person name="Terasawa K."/>
            <person name="Tsugane M."/>
            <person name="Tsuji K."/>
            <person name="Ueda S."/>
            <person name="Waki K."/>
            <person name="Yamagata H."/>
            <person name="Yamamoto M."/>
            <person name="Yamamoto S."/>
            <person name="Yamane H."/>
            <person name="Yoshiki S."/>
            <person name="Yoshihara R."/>
            <person name="Yukawa K."/>
            <person name="Zhong H."/>
            <person name="Yano M."/>
            <person name="Yuan Q."/>
            <person name="Ouyang S."/>
            <person name="Liu J."/>
            <person name="Jones K.M."/>
            <person name="Gansberger K."/>
            <person name="Moffat K."/>
            <person name="Hill J."/>
            <person name="Bera J."/>
            <person name="Fadrosh D."/>
            <person name="Jin S."/>
            <person name="Johri S."/>
            <person name="Kim M."/>
            <person name="Overton L."/>
            <person name="Reardon M."/>
            <person name="Tsitrin T."/>
            <person name="Vuong H."/>
            <person name="Weaver B."/>
            <person name="Ciecko A."/>
            <person name="Tallon L."/>
            <person name="Jackson J."/>
            <person name="Pai G."/>
            <person name="Aken S.V."/>
            <person name="Utterback T."/>
            <person name="Reidmuller S."/>
            <person name="Feldblyum T."/>
            <person name="Hsiao J."/>
            <person name="Zismann V."/>
            <person name="Iobst S."/>
            <person name="de Vazeille A.R."/>
            <person name="Buell C.R."/>
            <person name="Ying K."/>
            <person name="Li Y."/>
            <person name="Lu T."/>
            <person name="Huang Y."/>
            <person name="Zhao Q."/>
            <person name="Feng Q."/>
            <person name="Zhang L."/>
            <person name="Zhu J."/>
            <person name="Weng Q."/>
            <person name="Mu J."/>
            <person name="Lu Y."/>
            <person name="Fan D."/>
            <person name="Liu Y."/>
            <person name="Guan J."/>
            <person name="Zhang Y."/>
            <person name="Yu S."/>
            <person name="Liu X."/>
            <person name="Zhang Y."/>
            <person name="Hong G."/>
            <person name="Han B."/>
            <person name="Choisne N."/>
            <person name="Demange N."/>
            <person name="Orjeda G."/>
            <person name="Samain S."/>
            <person name="Cattolico L."/>
            <person name="Pelletier E."/>
            <person name="Couloux A."/>
            <person name="Segurens B."/>
            <person name="Wincker P."/>
            <person name="D'Hont A."/>
            <person name="Scarpelli C."/>
            <person name="Weissenbach J."/>
            <person name="Salanoubat M."/>
            <person name="Quetier F."/>
            <person name="Yu Y."/>
            <person name="Kim H.R."/>
            <person name="Rambo T."/>
            <person name="Currie J."/>
            <person name="Collura K."/>
            <person name="Luo M."/>
            <person name="Yang T."/>
            <person name="Ammiraju J.S.S."/>
            <person name="Engler F."/>
            <person name="Soderlund C."/>
            <person name="Wing R.A."/>
            <person name="Palmer L.E."/>
            <person name="de la Bastide M."/>
            <person name="Spiegel L."/>
            <person name="Nascimento L."/>
            <person name="Zutavern T."/>
            <person name="O'Shaughnessy A."/>
            <person name="Dike S."/>
            <person name="Dedhia N."/>
            <person name="Preston R."/>
            <person name="Balija V."/>
            <person name="McCombie W.R."/>
            <person name="Chow T."/>
            <person name="Chen H."/>
            <person name="Chung M."/>
            <person name="Chen C."/>
            <person name="Shaw J."/>
            <person name="Wu H."/>
            <person name="Hsiao K."/>
            <person name="Chao Y."/>
            <person name="Chu M."/>
            <person name="Cheng C."/>
            <person name="Hour A."/>
            <person name="Lee P."/>
            <person name="Lin S."/>
            <person name="Lin Y."/>
            <person name="Liou J."/>
            <person name="Liu S."/>
            <person name="Hsing Y."/>
            <person name="Raghuvanshi S."/>
            <person name="Mohanty A."/>
            <person name="Bharti A.K."/>
            <person name="Gaur A."/>
            <person name="Gupta V."/>
            <person name="Kumar D."/>
            <person name="Ravi V."/>
            <person name="Vij S."/>
            <person name="Kapur A."/>
            <person name="Khurana P."/>
            <person name="Khurana P."/>
            <person name="Khurana J.P."/>
            <person name="Tyagi A.K."/>
            <person name="Gaikwad K."/>
            <person name="Singh A."/>
            <person name="Dalal V."/>
            <person name="Srivastava S."/>
            <person name="Dixit A."/>
            <person name="Pal A.K."/>
            <person name="Ghazi I.A."/>
            <person name="Yadav M."/>
            <person name="Pandit A."/>
            <person name="Bhargava A."/>
            <person name="Sureshbabu K."/>
            <person name="Batra K."/>
            <person name="Sharma T.R."/>
            <person name="Mohapatra T."/>
            <person name="Singh N.K."/>
            <person name="Messing J."/>
            <person name="Nelson A.B."/>
            <person name="Fuks G."/>
            <person name="Kavchok S."/>
            <person name="Keizer G."/>
            <person name="Linton E."/>
            <person name="Llaca V."/>
            <person name="Song R."/>
            <person name="Tanyolac B."/>
            <person name="Young S."/>
            <person name="Ho-Il K."/>
            <person name="Hahn J.H."/>
            <person name="Sangsakoo G."/>
            <person name="Vanavichit A."/>
            <person name="de Mattos Luiz.A.T."/>
            <person name="Zimmer P.D."/>
            <person name="Malone G."/>
            <person name="Dellagostin O."/>
            <person name="de Oliveira A.C."/>
            <person name="Bevan M."/>
            <person name="Bancroft I."/>
            <person name="Minx P."/>
            <person name="Cordum H."/>
            <person name="Wilson R."/>
            <person name="Cheng Z."/>
            <person name="Jin W."/>
            <person name="Jiang J."/>
            <person name="Leong S.A."/>
            <person name="Iwama H."/>
            <person name="Gojobori T."/>
            <person name="Itoh T."/>
            <person name="Niimura Y."/>
            <person name="Fujii Y."/>
            <person name="Habara T."/>
            <person name="Sakai H."/>
            <person name="Sato Y."/>
            <person name="Wilson G."/>
            <person name="Kumar K."/>
            <person name="McCouch S."/>
            <person name="Juretic N."/>
            <person name="Hoen D."/>
            <person name="Wright S."/>
            <person name="Bruskiewich R."/>
            <person name="Bureau T."/>
            <person name="Miyao A."/>
            <person name="Hirochika H."/>
            <person name="Nishikawa T."/>
            <person name="Kadowaki K."/>
            <person name="Sugiura M."/>
            <person name="Burr B."/>
            <person name="Sasaki T."/>
        </authorList>
    </citation>
    <scope>NUCLEOTIDE SEQUENCE [LARGE SCALE GENOMIC DNA]</scope>
    <source>
        <strain evidence="4">cv. Nipponbare</strain>
    </source>
</reference>
<feature type="transmembrane region" description="Helical" evidence="2">
    <location>
        <begin position="55"/>
        <end position="71"/>
    </location>
</feature>
<dbReference type="AlphaFoldDB" id="Q84YR5"/>
<protein>
    <submittedName>
        <fullName evidence="3">Uncharacterized protein</fullName>
    </submittedName>
</protein>
<keyword evidence="2" id="KW-1133">Transmembrane helix</keyword>
<organism evidence="3 4">
    <name type="scientific">Oryza sativa subsp. japonica</name>
    <name type="common">Rice</name>
    <dbReference type="NCBI Taxonomy" id="39947"/>
    <lineage>
        <taxon>Eukaryota</taxon>
        <taxon>Viridiplantae</taxon>
        <taxon>Streptophyta</taxon>
        <taxon>Embryophyta</taxon>
        <taxon>Tracheophyta</taxon>
        <taxon>Spermatophyta</taxon>
        <taxon>Magnoliopsida</taxon>
        <taxon>Liliopsida</taxon>
        <taxon>Poales</taxon>
        <taxon>Poaceae</taxon>
        <taxon>BOP clade</taxon>
        <taxon>Oryzoideae</taxon>
        <taxon>Oryzeae</taxon>
        <taxon>Oryzinae</taxon>
        <taxon>Oryza</taxon>
        <taxon>Oryza sativa</taxon>
    </lineage>
</organism>